<gene>
    <name evidence="2" type="ORF">EGH82_22005</name>
</gene>
<dbReference type="Pfam" id="PF13503">
    <property type="entry name" value="DUF4123"/>
    <property type="match status" value="1"/>
</dbReference>
<comment type="caution">
    <text evidence="2">The sequence shown here is derived from an EMBL/GenBank/DDBJ whole genome shotgun (WGS) entry which is preliminary data.</text>
</comment>
<sequence length="277" mass="32603">MNQQPYSQSYEPRNDKQRHYALLAFYSDMPQELYKAIDGHNVWPLYGRTVLKGMLEHSPYLIELKQHDALIAELPQTHLLLFSAPDKYSKDDVLDHLRNRMKVTFDSNRKGIFHYYQPEIASYFFLAERRETQNWMGILSSVSWLNQVKAEEQEWRTVENELDTEEALSSVDTQQWVLTASQAEQLNRQWLDRFIEQSLENQAISATQWQNLRLAYSNCQQLVVTDKSQIQRYFSLVLGDESTLQLIPQDIALAVNLTDQQKIDLIENRFKENNHVS</sequence>
<protein>
    <submittedName>
        <fullName evidence="2">DUF4123 domain-containing protein</fullName>
    </submittedName>
</protein>
<name>A0A3N3DTE0_9VIBR</name>
<dbReference type="InterPro" id="IPR025391">
    <property type="entry name" value="DUF4123"/>
</dbReference>
<proteinExistence type="predicted"/>
<feature type="domain" description="DUF4123" evidence="1">
    <location>
        <begin position="21"/>
        <end position="122"/>
    </location>
</feature>
<evidence type="ECO:0000313" key="3">
    <source>
        <dbReference type="Proteomes" id="UP000278792"/>
    </source>
</evidence>
<evidence type="ECO:0000259" key="1">
    <source>
        <dbReference type="Pfam" id="PF13503"/>
    </source>
</evidence>
<dbReference type="AlphaFoldDB" id="A0A3N3DTE0"/>
<dbReference type="Proteomes" id="UP000278792">
    <property type="component" value="Unassembled WGS sequence"/>
</dbReference>
<dbReference type="RefSeq" id="WP_123783707.1">
    <property type="nucleotide sequence ID" value="NZ_RKIK01000125.1"/>
</dbReference>
<reference evidence="2 3" key="1">
    <citation type="submission" date="2018-11" db="EMBL/GenBank/DDBJ databases">
        <title>Vibrio ponticus strain CAIM 1751 pathogenic for the snapper Lutjanus guttatus.</title>
        <authorList>
            <person name="Soto-Rodriguez S."/>
            <person name="Lozano-Olvera R."/>
            <person name="Gomez-Gil B."/>
        </authorList>
    </citation>
    <scope>NUCLEOTIDE SEQUENCE [LARGE SCALE GENOMIC DNA]</scope>
    <source>
        <strain evidence="2 3">CAIM 1751</strain>
    </source>
</reference>
<dbReference type="EMBL" id="RKIK01000125">
    <property type="protein sequence ID" value="ROV57666.1"/>
    <property type="molecule type" value="Genomic_DNA"/>
</dbReference>
<evidence type="ECO:0000313" key="2">
    <source>
        <dbReference type="EMBL" id="ROV57666.1"/>
    </source>
</evidence>
<accession>A0A3N3DTE0</accession>
<organism evidence="2 3">
    <name type="scientific">Vibrio ponticus</name>
    <dbReference type="NCBI Taxonomy" id="265668"/>
    <lineage>
        <taxon>Bacteria</taxon>
        <taxon>Pseudomonadati</taxon>
        <taxon>Pseudomonadota</taxon>
        <taxon>Gammaproteobacteria</taxon>
        <taxon>Vibrionales</taxon>
        <taxon>Vibrionaceae</taxon>
        <taxon>Vibrio</taxon>
    </lineage>
</organism>